<dbReference type="InterPro" id="IPR027417">
    <property type="entry name" value="P-loop_NTPase"/>
</dbReference>
<dbReference type="GO" id="GO:0005737">
    <property type="term" value="C:cytoplasm"/>
    <property type="evidence" value="ECO:0007669"/>
    <property type="project" value="TreeGrafter"/>
</dbReference>
<keyword evidence="2 8" id="KW-0808">Transferase</keyword>
<keyword evidence="6 8" id="KW-0067">ATP-binding</keyword>
<evidence type="ECO:0000259" key="9">
    <source>
        <dbReference type="Pfam" id="PF02223"/>
    </source>
</evidence>
<dbReference type="GO" id="GO:0005524">
    <property type="term" value="F:ATP binding"/>
    <property type="evidence" value="ECO:0007669"/>
    <property type="project" value="UniProtKB-UniRule"/>
</dbReference>
<dbReference type="PANTHER" id="PTHR10344:SF4">
    <property type="entry name" value="UMP-CMP KINASE 2, MITOCHONDRIAL"/>
    <property type="match status" value="1"/>
</dbReference>
<dbReference type="EMBL" id="CP041345">
    <property type="protein sequence ID" value="QKG79723.1"/>
    <property type="molecule type" value="Genomic_DNA"/>
</dbReference>
<name>A0A7D4BDF3_9BACT</name>
<dbReference type="GO" id="GO:0006233">
    <property type="term" value="P:dTDP biosynthetic process"/>
    <property type="evidence" value="ECO:0007669"/>
    <property type="project" value="InterPro"/>
</dbReference>
<keyword evidence="3 8" id="KW-0545">Nucleotide biosynthesis</keyword>
<keyword evidence="11" id="KW-1185">Reference proteome</keyword>
<dbReference type="Pfam" id="PF02223">
    <property type="entry name" value="Thymidylate_kin"/>
    <property type="match status" value="1"/>
</dbReference>
<protein>
    <recommendedName>
        <fullName evidence="8">Thymidylate kinase</fullName>
        <ecNumber evidence="8">2.7.4.9</ecNumber>
    </recommendedName>
    <alternativeName>
        <fullName evidence="8">dTMP kinase</fullName>
    </alternativeName>
</protein>
<keyword evidence="4 8" id="KW-0547">Nucleotide-binding</keyword>
<dbReference type="PANTHER" id="PTHR10344">
    <property type="entry name" value="THYMIDYLATE KINASE"/>
    <property type="match status" value="1"/>
</dbReference>
<reference evidence="10 11" key="1">
    <citation type="submission" date="2019-07" db="EMBL/GenBank/DDBJ databases">
        <title>Thalassofilum flectens gen. nov., sp. nov., a novel moderate thermophilic anaerobe from a shallow sea hot spring in Kunashir Island (Russia), representing a new family in the order Bacteroidales, and proposal of Thalassofilacea fam. nov.</title>
        <authorList>
            <person name="Kochetkova T.V."/>
            <person name="Podosokorskaya O.A."/>
            <person name="Novikov A."/>
            <person name="Elcheninov A.G."/>
            <person name="Toshchakov S.V."/>
            <person name="Kublanov I.V."/>
        </authorList>
    </citation>
    <scope>NUCLEOTIDE SEQUENCE [LARGE SCALE GENOMIC DNA]</scope>
    <source>
        <strain evidence="10 11">38-H</strain>
    </source>
</reference>
<comment type="catalytic activity">
    <reaction evidence="7 8">
        <text>dTMP + ATP = dTDP + ADP</text>
        <dbReference type="Rhea" id="RHEA:13517"/>
        <dbReference type="ChEBI" id="CHEBI:30616"/>
        <dbReference type="ChEBI" id="CHEBI:58369"/>
        <dbReference type="ChEBI" id="CHEBI:63528"/>
        <dbReference type="ChEBI" id="CHEBI:456216"/>
        <dbReference type="EC" id="2.7.4.9"/>
    </reaction>
</comment>
<proteinExistence type="inferred from homology"/>
<evidence type="ECO:0000256" key="8">
    <source>
        <dbReference type="HAMAP-Rule" id="MF_00165"/>
    </source>
</evidence>
<evidence type="ECO:0000256" key="6">
    <source>
        <dbReference type="ARBA" id="ARBA00022840"/>
    </source>
</evidence>
<evidence type="ECO:0000256" key="1">
    <source>
        <dbReference type="ARBA" id="ARBA00009776"/>
    </source>
</evidence>
<dbReference type="HAMAP" id="MF_00165">
    <property type="entry name" value="Thymidylate_kinase"/>
    <property type="match status" value="1"/>
</dbReference>
<organism evidence="10 11">
    <name type="scientific">Tenuifilum thalassicum</name>
    <dbReference type="NCBI Taxonomy" id="2590900"/>
    <lineage>
        <taxon>Bacteria</taxon>
        <taxon>Pseudomonadati</taxon>
        <taxon>Bacteroidota</taxon>
        <taxon>Bacteroidia</taxon>
        <taxon>Bacteroidales</taxon>
        <taxon>Tenuifilaceae</taxon>
        <taxon>Tenuifilum</taxon>
    </lineage>
</organism>
<dbReference type="KEGG" id="ttz:FHG85_05430"/>
<dbReference type="Proteomes" id="UP000500961">
    <property type="component" value="Chromosome"/>
</dbReference>
<dbReference type="InterPro" id="IPR018095">
    <property type="entry name" value="Thymidylate_kin_CS"/>
</dbReference>
<dbReference type="AlphaFoldDB" id="A0A7D4BDF3"/>
<feature type="binding site" evidence="8">
    <location>
        <begin position="8"/>
        <end position="15"/>
    </location>
    <ligand>
        <name>ATP</name>
        <dbReference type="ChEBI" id="CHEBI:30616"/>
    </ligand>
</feature>
<dbReference type="Gene3D" id="3.40.50.300">
    <property type="entry name" value="P-loop containing nucleotide triphosphate hydrolases"/>
    <property type="match status" value="1"/>
</dbReference>
<gene>
    <name evidence="8 10" type="primary">tmk</name>
    <name evidence="10" type="ORF">FHG85_05430</name>
</gene>
<evidence type="ECO:0000256" key="7">
    <source>
        <dbReference type="ARBA" id="ARBA00048743"/>
    </source>
</evidence>
<dbReference type="GO" id="GO:0006235">
    <property type="term" value="P:dTTP biosynthetic process"/>
    <property type="evidence" value="ECO:0007669"/>
    <property type="project" value="UniProtKB-UniRule"/>
</dbReference>
<dbReference type="NCBIfam" id="TIGR00041">
    <property type="entry name" value="DTMP_kinase"/>
    <property type="match status" value="1"/>
</dbReference>
<evidence type="ECO:0000256" key="4">
    <source>
        <dbReference type="ARBA" id="ARBA00022741"/>
    </source>
</evidence>
<dbReference type="PROSITE" id="PS01331">
    <property type="entry name" value="THYMIDYLATE_KINASE"/>
    <property type="match status" value="1"/>
</dbReference>
<dbReference type="RefSeq" id="WP_173073761.1">
    <property type="nucleotide sequence ID" value="NZ_CP041345.1"/>
</dbReference>
<dbReference type="EC" id="2.7.4.9" evidence="8"/>
<comment type="function">
    <text evidence="8">Phosphorylation of dTMP to form dTDP in both de novo and salvage pathways of dTTP synthesis.</text>
</comment>
<dbReference type="InterPro" id="IPR039430">
    <property type="entry name" value="Thymidylate_kin-like_dom"/>
</dbReference>
<feature type="domain" description="Thymidylate kinase-like" evidence="9">
    <location>
        <begin position="6"/>
        <end position="205"/>
    </location>
</feature>
<dbReference type="SUPFAM" id="SSF52540">
    <property type="entry name" value="P-loop containing nucleoside triphosphate hydrolases"/>
    <property type="match status" value="1"/>
</dbReference>
<sequence>MALIVIEGLDGAGKSTQIDKLTKILNDNSIPNHFLHFPRVDTPFFGELIARFLRGDLGDINSVDPYVVALLYATDRMDAAAQIKSWLDKNHVVLLDRYVYSNVAFQCAKLKNDDEINRLREWILKLEFEYFDIPKPDLNIFLNVPFEFTRSKLTQQRIGDSRSYLNGKDDIHEKDLEFQRRVRRIYLEQEKNDANFVVLNCDNNKGQMLPPDDISTMILKEINKRKLLNH</sequence>
<evidence type="ECO:0000256" key="5">
    <source>
        <dbReference type="ARBA" id="ARBA00022777"/>
    </source>
</evidence>
<dbReference type="GO" id="GO:0004798">
    <property type="term" value="F:dTMP kinase activity"/>
    <property type="evidence" value="ECO:0007669"/>
    <property type="project" value="UniProtKB-UniRule"/>
</dbReference>
<comment type="similarity">
    <text evidence="1 8">Belongs to the thymidylate kinase family.</text>
</comment>
<dbReference type="InterPro" id="IPR018094">
    <property type="entry name" value="Thymidylate_kinase"/>
</dbReference>
<accession>A0A7D4BDF3</accession>
<dbReference type="CDD" id="cd01672">
    <property type="entry name" value="TMPK"/>
    <property type="match status" value="1"/>
</dbReference>
<dbReference type="GO" id="GO:0006227">
    <property type="term" value="P:dUDP biosynthetic process"/>
    <property type="evidence" value="ECO:0007669"/>
    <property type="project" value="TreeGrafter"/>
</dbReference>
<evidence type="ECO:0000256" key="3">
    <source>
        <dbReference type="ARBA" id="ARBA00022727"/>
    </source>
</evidence>
<evidence type="ECO:0000313" key="11">
    <source>
        <dbReference type="Proteomes" id="UP000500961"/>
    </source>
</evidence>
<evidence type="ECO:0000256" key="2">
    <source>
        <dbReference type="ARBA" id="ARBA00022679"/>
    </source>
</evidence>
<keyword evidence="5 8" id="KW-0418">Kinase</keyword>
<evidence type="ECO:0000313" key="10">
    <source>
        <dbReference type="EMBL" id="QKG79723.1"/>
    </source>
</evidence>